<dbReference type="SMART" id="SM00776">
    <property type="entry name" value="NPCBM"/>
    <property type="match status" value="1"/>
</dbReference>
<dbReference type="Pfam" id="PF08305">
    <property type="entry name" value="NPCBM"/>
    <property type="match status" value="1"/>
</dbReference>
<dbReference type="InterPro" id="IPR057275">
    <property type="entry name" value="Beta-barrel_GLAA-B_I"/>
</dbReference>
<comment type="catalytic activity">
    <reaction evidence="1">
        <text>Hydrolysis of terminal, non-reducing alpha-D-galactose residues in alpha-D-galactosides, including galactose oligosaccharides, galactomannans and galactolipids.</text>
        <dbReference type="EC" id="3.2.1.22"/>
    </reaction>
</comment>
<dbReference type="InterPro" id="IPR013222">
    <property type="entry name" value="Glyco_hyd_98_carb-bd"/>
</dbReference>
<dbReference type="EMBL" id="MLAK01000821">
    <property type="protein sequence ID" value="OHT03600.1"/>
    <property type="molecule type" value="Genomic_DNA"/>
</dbReference>
<evidence type="ECO:0000313" key="10">
    <source>
        <dbReference type="Proteomes" id="UP000179807"/>
    </source>
</evidence>
<accession>A0A1J4JYP3</accession>
<keyword evidence="10" id="KW-1185">Reference proteome</keyword>
<dbReference type="InterPro" id="IPR012334">
    <property type="entry name" value="Pectin_lyas_fold"/>
</dbReference>
<keyword evidence="4" id="KW-0677">Repeat</keyword>
<evidence type="ECO:0000256" key="1">
    <source>
        <dbReference type="ARBA" id="ARBA00001255"/>
    </source>
</evidence>
<comment type="catalytic activity">
    <reaction evidence="2">
        <text>Hydrolysis of terminal, non-reducing branched (1-&gt;3)-alpha-D-galactosidic residues, producing free D-galactose.</text>
        <dbReference type="EC" id="3.2.1.n1"/>
    </reaction>
</comment>
<dbReference type="Pfam" id="PF23764">
    <property type="entry name" value="Beta-barrel_GLAA-B_II"/>
    <property type="match status" value="1"/>
</dbReference>
<feature type="chain" id="PRO_5009630189" evidence="7">
    <location>
        <begin position="17"/>
        <end position="745"/>
    </location>
</feature>
<dbReference type="Gene3D" id="2.60.120.1060">
    <property type="entry name" value="NPCBM/NEW2 domain"/>
    <property type="match status" value="1"/>
</dbReference>
<reference evidence="9" key="1">
    <citation type="submission" date="2016-10" db="EMBL/GenBank/DDBJ databases">
        <authorList>
            <person name="Benchimol M."/>
            <person name="Almeida L.G."/>
            <person name="Vasconcelos A.T."/>
            <person name="Perreira-Neves A."/>
            <person name="Rosa I.A."/>
            <person name="Tasca T."/>
            <person name="Bogo M.R."/>
            <person name="de Souza W."/>
        </authorList>
    </citation>
    <scope>NUCLEOTIDE SEQUENCE [LARGE SCALE GENOMIC DNA]</scope>
    <source>
        <strain evidence="9">K</strain>
    </source>
</reference>
<keyword evidence="3 7" id="KW-0732">Signal</keyword>
<comment type="caution">
    <text evidence="9">The sequence shown here is derived from an EMBL/GenBank/DDBJ whole genome shotgun (WGS) entry which is preliminary data.</text>
</comment>
<dbReference type="VEuPathDB" id="TrichDB:TRFO_28969"/>
<dbReference type="Proteomes" id="UP000179807">
    <property type="component" value="Unassembled WGS sequence"/>
</dbReference>
<keyword evidence="5" id="KW-0378">Hydrolase</keyword>
<dbReference type="Pfam" id="PF23763">
    <property type="entry name" value="Beta-barrel_GLAA-B_I"/>
    <property type="match status" value="1"/>
</dbReference>
<evidence type="ECO:0000256" key="7">
    <source>
        <dbReference type="SAM" id="SignalP"/>
    </source>
</evidence>
<dbReference type="SMART" id="SM00710">
    <property type="entry name" value="PbH1"/>
    <property type="match status" value="5"/>
</dbReference>
<dbReference type="InterPro" id="IPR006626">
    <property type="entry name" value="PbH1"/>
</dbReference>
<name>A0A1J4JYP3_9EUKA</name>
<sequence length="745" mass="84109">MFTMILFFIFAKFSLSAEDPVVSDNDIFMTKQTWGECRRDVSVNGNKLTIKGVEYSSGIGTHATSMIPVTIPNGAKSLSGLCGIDDEVTSRSSVEFQILSGSEVLWRSGVIRNGDDAAKFTVPVPEGSHKLYLIADEVDTNDNDHADWVDLHWDFSRSEIHDKEEEKLRNEQKVNTNEITSHQFHDKGPEIRKMITQARAKPGTTIFIEKGEYHFYRSGALNLSFYISNHEQSTFQPICIPLVDLEDVTIDCGGSTFIFHNLVEPFLVMDSKNVTIRNVIIDSYRTFYTDMVVTDLDYFSTTVKIDKEKFPYVVENGKIVFVGEGFTVPAELVIAYEQKTKRILPGIGGLNFNNAATENDDGTVTFAQNLKKNGVQPGDFLTLRSTGRPHPTFVVYRSYGTIIEHVTIHDSFGMALMGQRSTDITYRFIKVTYGTPDRCHSSSMDSCHFSNMRGHIQVNNNLFEGMLDDSINIHCTSLKIAEILNQSCVKLQYIHHQSYGFETFLPGEKIQFIKSKTLQLSDVRIVKAVRKLSPTEFLVEIEGTIPSDIVQGDSAENGDYYASVTYENNIVRSNIARGCLFTTPKKVRVFNNTFEYVSGSAILLAGDAAFWYESGNCEDVLISGNRFVNSLTTKYEFTNAIFSFYPTATDLDSQTKYYHRNVRIVNNTIETFDVPLIYSISTDTIYFADNQIIYNEDFPGWNEKAFQLVKSKNCTISNNVAEPAKEWTMDDFDLDNTDPSEVHIL</sequence>
<dbReference type="InterPro" id="IPR008979">
    <property type="entry name" value="Galactose-bd-like_sf"/>
</dbReference>
<feature type="domain" description="Glycosyl hydrolase family 98 putative carbohydrate-binding module" evidence="8">
    <location>
        <begin position="16"/>
        <end position="157"/>
    </location>
</feature>
<evidence type="ECO:0000256" key="6">
    <source>
        <dbReference type="ARBA" id="ARBA00023295"/>
    </source>
</evidence>
<protein>
    <submittedName>
        <fullName evidence="9">Alpha-1,3-galactosidase B</fullName>
    </submittedName>
</protein>
<feature type="signal peptide" evidence="7">
    <location>
        <begin position="1"/>
        <end position="16"/>
    </location>
</feature>
<evidence type="ECO:0000256" key="3">
    <source>
        <dbReference type="ARBA" id="ARBA00022729"/>
    </source>
</evidence>
<dbReference type="Gene3D" id="2.160.20.10">
    <property type="entry name" value="Single-stranded right-handed beta-helix, Pectin lyase-like"/>
    <property type="match status" value="1"/>
</dbReference>
<dbReference type="InterPro" id="IPR038637">
    <property type="entry name" value="NPCBM_sf"/>
</dbReference>
<evidence type="ECO:0000313" key="9">
    <source>
        <dbReference type="EMBL" id="OHT03600.1"/>
    </source>
</evidence>
<dbReference type="InterPro" id="IPR056441">
    <property type="entry name" value="Beta-barrel_GLAA-B_II"/>
</dbReference>
<dbReference type="GeneID" id="94841195"/>
<keyword evidence="6" id="KW-0326">Glycosidase</keyword>
<dbReference type="RefSeq" id="XP_068356736.1">
    <property type="nucleotide sequence ID" value="XM_068506491.1"/>
</dbReference>
<proteinExistence type="predicted"/>
<evidence type="ECO:0000259" key="8">
    <source>
        <dbReference type="SMART" id="SM00776"/>
    </source>
</evidence>
<evidence type="ECO:0000256" key="2">
    <source>
        <dbReference type="ARBA" id="ARBA00001271"/>
    </source>
</evidence>
<gene>
    <name evidence="9" type="primary">glaB</name>
    <name evidence="9" type="ORF">TRFO_28969</name>
</gene>
<dbReference type="InterPro" id="IPR011050">
    <property type="entry name" value="Pectin_lyase_fold/virulence"/>
</dbReference>
<organism evidence="9 10">
    <name type="scientific">Tritrichomonas foetus</name>
    <dbReference type="NCBI Taxonomy" id="1144522"/>
    <lineage>
        <taxon>Eukaryota</taxon>
        <taxon>Metamonada</taxon>
        <taxon>Parabasalia</taxon>
        <taxon>Tritrichomonadida</taxon>
        <taxon>Tritrichomonadidae</taxon>
        <taxon>Tritrichomonas</taxon>
    </lineage>
</organism>
<evidence type="ECO:0000256" key="5">
    <source>
        <dbReference type="ARBA" id="ARBA00022801"/>
    </source>
</evidence>
<dbReference type="GO" id="GO:0004557">
    <property type="term" value="F:alpha-galactosidase activity"/>
    <property type="evidence" value="ECO:0007669"/>
    <property type="project" value="UniProtKB-EC"/>
</dbReference>
<dbReference type="SUPFAM" id="SSF51126">
    <property type="entry name" value="Pectin lyase-like"/>
    <property type="match status" value="1"/>
</dbReference>
<evidence type="ECO:0000256" key="4">
    <source>
        <dbReference type="ARBA" id="ARBA00022737"/>
    </source>
</evidence>
<dbReference type="AlphaFoldDB" id="A0A1J4JYP3"/>
<dbReference type="SUPFAM" id="SSF49785">
    <property type="entry name" value="Galactose-binding domain-like"/>
    <property type="match status" value="1"/>
</dbReference>